<dbReference type="InterPro" id="IPR009959">
    <property type="entry name" value="Cyclase_SnoaL-like"/>
</dbReference>
<evidence type="ECO:0008006" key="2">
    <source>
        <dbReference type="Google" id="ProtNLM"/>
    </source>
</evidence>
<dbReference type="InterPro" id="IPR032710">
    <property type="entry name" value="NTF2-like_dom_sf"/>
</dbReference>
<protein>
    <recommendedName>
        <fullName evidence="2">SnoaL-like domain-containing protein</fullName>
    </recommendedName>
</protein>
<dbReference type="GO" id="GO:0030638">
    <property type="term" value="P:polyketide metabolic process"/>
    <property type="evidence" value="ECO:0007669"/>
    <property type="project" value="InterPro"/>
</dbReference>
<organism evidence="1">
    <name type="scientific">marine metagenome</name>
    <dbReference type="NCBI Taxonomy" id="408172"/>
    <lineage>
        <taxon>unclassified sequences</taxon>
        <taxon>metagenomes</taxon>
        <taxon>ecological metagenomes</taxon>
    </lineage>
</organism>
<dbReference type="Gene3D" id="3.10.450.50">
    <property type="match status" value="1"/>
</dbReference>
<name>A0A381VEW7_9ZZZZ</name>
<dbReference type="Pfam" id="PF07366">
    <property type="entry name" value="SnoaL"/>
    <property type="match status" value="1"/>
</dbReference>
<proteinExistence type="predicted"/>
<dbReference type="EMBL" id="UINC01008491">
    <property type="protein sequence ID" value="SVA38197.1"/>
    <property type="molecule type" value="Genomic_DNA"/>
</dbReference>
<gene>
    <name evidence="1" type="ORF">METZ01_LOCUS91051</name>
</gene>
<dbReference type="AlphaFoldDB" id="A0A381VEW7"/>
<evidence type="ECO:0000313" key="1">
    <source>
        <dbReference type="EMBL" id="SVA38197.1"/>
    </source>
</evidence>
<reference evidence="1" key="1">
    <citation type="submission" date="2018-05" db="EMBL/GenBank/DDBJ databases">
        <authorList>
            <person name="Lanie J.A."/>
            <person name="Ng W.-L."/>
            <person name="Kazmierczak K.M."/>
            <person name="Andrzejewski T.M."/>
            <person name="Davidsen T.M."/>
            <person name="Wayne K.J."/>
            <person name="Tettelin H."/>
            <person name="Glass J.I."/>
            <person name="Rusch D."/>
            <person name="Podicherti R."/>
            <person name="Tsui H.-C.T."/>
            <person name="Winkler M.E."/>
        </authorList>
    </citation>
    <scope>NUCLEOTIDE SEQUENCE</scope>
</reference>
<sequence>MSSITEIARTFFEACEEGKGWAGCREYCATGATFSAQAEPLADVKSLEGYTEWMKALHGFMPDAGYELKSFATDEERRGVCAYAVFSATHTGEGGPCPPTGKSTSTDYVYVMEFDGDNKIRHVTKIWHAGLAMKDLGWVA</sequence>
<dbReference type="SUPFAM" id="SSF54427">
    <property type="entry name" value="NTF2-like"/>
    <property type="match status" value="1"/>
</dbReference>
<accession>A0A381VEW7</accession>